<dbReference type="EMBL" id="MTYJ01000261">
    <property type="protein sequence ID" value="OWA52291.1"/>
    <property type="molecule type" value="Genomic_DNA"/>
</dbReference>
<reference evidence="3" key="1">
    <citation type="submission" date="2017-01" db="EMBL/GenBank/DDBJ databases">
        <title>Comparative genomics of anhydrobiosis in the tardigrade Hypsibius dujardini.</title>
        <authorList>
            <person name="Yoshida Y."/>
            <person name="Koutsovoulos G."/>
            <person name="Laetsch D."/>
            <person name="Stevens L."/>
            <person name="Kumar S."/>
            <person name="Horikawa D."/>
            <person name="Ishino K."/>
            <person name="Komine S."/>
            <person name="Tomita M."/>
            <person name="Blaxter M."/>
            <person name="Arakawa K."/>
        </authorList>
    </citation>
    <scope>NUCLEOTIDE SEQUENCE [LARGE SCALE GENOMIC DNA]</scope>
    <source>
        <strain evidence="3">Z151</strain>
    </source>
</reference>
<sequence>MQFLAHPSVACVLALTVLVDGTWCLVQERRGVKLQSKNNRGSLAEEDAANRCDVFAGGNECGCRQGICWNFYLAPVGPGDKPWCYTQRIGLEEPRSEWALCRTSKDCDVRMRCGNTREHIGGWNDPI</sequence>
<proteinExistence type="predicted"/>
<dbReference type="Proteomes" id="UP000192578">
    <property type="component" value="Unassembled WGS sequence"/>
</dbReference>
<dbReference type="AlphaFoldDB" id="A0A9X6NGG4"/>
<feature type="signal peptide" evidence="1">
    <location>
        <begin position="1"/>
        <end position="24"/>
    </location>
</feature>
<evidence type="ECO:0000256" key="1">
    <source>
        <dbReference type="SAM" id="SignalP"/>
    </source>
</evidence>
<protein>
    <recommendedName>
        <fullName evidence="4">Secreted protein</fullName>
    </recommendedName>
</protein>
<comment type="caution">
    <text evidence="2">The sequence shown here is derived from an EMBL/GenBank/DDBJ whole genome shotgun (WGS) entry which is preliminary data.</text>
</comment>
<feature type="chain" id="PRO_5040762260" description="Secreted protein" evidence="1">
    <location>
        <begin position="25"/>
        <end position="127"/>
    </location>
</feature>
<gene>
    <name evidence="2" type="ORF">BV898_16749</name>
</gene>
<name>A0A9X6NGG4_HYPEX</name>
<evidence type="ECO:0000313" key="2">
    <source>
        <dbReference type="EMBL" id="OWA52291.1"/>
    </source>
</evidence>
<keyword evidence="3" id="KW-1185">Reference proteome</keyword>
<evidence type="ECO:0000313" key="3">
    <source>
        <dbReference type="Proteomes" id="UP000192578"/>
    </source>
</evidence>
<keyword evidence="1" id="KW-0732">Signal</keyword>
<evidence type="ECO:0008006" key="4">
    <source>
        <dbReference type="Google" id="ProtNLM"/>
    </source>
</evidence>
<organism evidence="2 3">
    <name type="scientific">Hypsibius exemplaris</name>
    <name type="common">Freshwater tardigrade</name>
    <dbReference type="NCBI Taxonomy" id="2072580"/>
    <lineage>
        <taxon>Eukaryota</taxon>
        <taxon>Metazoa</taxon>
        <taxon>Ecdysozoa</taxon>
        <taxon>Tardigrada</taxon>
        <taxon>Eutardigrada</taxon>
        <taxon>Parachela</taxon>
        <taxon>Hypsibioidea</taxon>
        <taxon>Hypsibiidae</taxon>
        <taxon>Hypsibius</taxon>
    </lineage>
</organism>
<accession>A0A9X6NGG4</accession>